<dbReference type="Pfam" id="PF25485">
    <property type="entry name" value="DUF7908"/>
    <property type="match status" value="1"/>
</dbReference>
<evidence type="ECO:0000313" key="5">
    <source>
        <dbReference type="Proteomes" id="UP001152049"/>
    </source>
</evidence>
<feature type="signal peptide" evidence="2">
    <location>
        <begin position="1"/>
        <end position="17"/>
    </location>
</feature>
<keyword evidence="5" id="KW-1185">Reference proteome</keyword>
<dbReference type="OrthoDB" id="3563678at2759"/>
<protein>
    <recommendedName>
        <fullName evidence="3">DUF7908 domain-containing protein</fullName>
    </recommendedName>
</protein>
<feature type="domain" description="DUF7908" evidence="3">
    <location>
        <begin position="77"/>
        <end position="204"/>
    </location>
</feature>
<feature type="compositionally biased region" description="Low complexity" evidence="1">
    <location>
        <begin position="229"/>
        <end position="273"/>
    </location>
</feature>
<comment type="caution">
    <text evidence="4">The sequence shown here is derived from an EMBL/GenBank/DDBJ whole genome shotgun (WGS) entry which is preliminary data.</text>
</comment>
<feature type="chain" id="PRO_5040851116" description="DUF7908 domain-containing protein" evidence="2">
    <location>
        <begin position="18"/>
        <end position="392"/>
    </location>
</feature>
<reference evidence="4" key="1">
    <citation type="submission" date="2022-09" db="EMBL/GenBank/DDBJ databases">
        <title>Fusarium specimens isolated from Avocado Roots.</title>
        <authorList>
            <person name="Stajich J."/>
            <person name="Roper C."/>
            <person name="Heimlech-Rivalta G."/>
        </authorList>
    </citation>
    <scope>NUCLEOTIDE SEQUENCE</scope>
    <source>
        <strain evidence="4">CF00136</strain>
    </source>
</reference>
<feature type="region of interest" description="Disordered" evidence="1">
    <location>
        <begin position="223"/>
        <end position="273"/>
    </location>
</feature>
<proteinExistence type="predicted"/>
<dbReference type="Proteomes" id="UP001152049">
    <property type="component" value="Unassembled WGS sequence"/>
</dbReference>
<name>A0A9W8VAA2_9HYPO</name>
<dbReference type="InterPro" id="IPR057230">
    <property type="entry name" value="DUF7908"/>
</dbReference>
<dbReference type="EMBL" id="JAOQAZ010000024">
    <property type="protein sequence ID" value="KAJ4253404.1"/>
    <property type="molecule type" value="Genomic_DNA"/>
</dbReference>
<dbReference type="AlphaFoldDB" id="A0A9W8VAA2"/>
<evidence type="ECO:0000256" key="2">
    <source>
        <dbReference type="SAM" id="SignalP"/>
    </source>
</evidence>
<keyword evidence="2" id="KW-0732">Signal</keyword>
<evidence type="ECO:0000256" key="1">
    <source>
        <dbReference type="SAM" id="MobiDB-lite"/>
    </source>
</evidence>
<evidence type="ECO:0000313" key="4">
    <source>
        <dbReference type="EMBL" id="KAJ4253404.1"/>
    </source>
</evidence>
<organism evidence="4 5">
    <name type="scientific">Fusarium torreyae</name>
    <dbReference type="NCBI Taxonomy" id="1237075"/>
    <lineage>
        <taxon>Eukaryota</taxon>
        <taxon>Fungi</taxon>
        <taxon>Dikarya</taxon>
        <taxon>Ascomycota</taxon>
        <taxon>Pezizomycotina</taxon>
        <taxon>Sordariomycetes</taxon>
        <taxon>Hypocreomycetidae</taxon>
        <taxon>Hypocreales</taxon>
        <taxon>Nectriaceae</taxon>
        <taxon>Fusarium</taxon>
    </lineage>
</organism>
<evidence type="ECO:0000259" key="3">
    <source>
        <dbReference type="Pfam" id="PF25485"/>
    </source>
</evidence>
<sequence length="392" mass="40939">MIRNTLVFAALAANAAAGPCKPSRSSTELLSTTIGSTETSYFETSITELASATSSVAATETTDTVSTTTAAESAGEDYYFQILPQLRRLAKRDTKTDTIHYVGPNNPSDCSSATIYHLASGQLLDSEVPFYYTSGQEYQEFGTQGEPPADAVKTTFSIARGALRWANDAFGGAAFCQDQSNGKVYIIFSSAPSNCQRVTLVAYKPEECQPAVSSTVVSESIEASTDVESATTTAPATDAAEAATSSDATGSTDVSIASSDATTTAEATTTLGSESTTTAADVCVQSLTAQNGEPPLASRESDCHDFNRVTVSSYEVTQTVYKRGNVIIIPTNAIVRRADGDAATTILPTGTPAYATYCDGPAAYYAACSELGVTAFTTTIPEPTSTEIIITN</sequence>
<accession>A0A9W8VAA2</accession>
<gene>
    <name evidence="4" type="ORF">NW762_010561</name>
</gene>